<sequence>MTGRARLQMCCIGTRSRFRFLSAGTCGQSAEGGRSRFRIWKENSPGSDSIYRSTRGVAIGCVEQQNRPILHYSMTEQAVRRRWHRVARCADCHLSSRELGRHTEARRRIAMQDGVSKWGHSGQRQSVGTRRSSLSAEERRHEQVLCLGSKET</sequence>
<name>A0A371DLS3_9APHY</name>
<feature type="compositionally biased region" description="Polar residues" evidence="1">
    <location>
        <begin position="122"/>
        <end position="135"/>
    </location>
</feature>
<gene>
    <name evidence="2" type="ORF">OH76DRAFT_1224191</name>
</gene>
<accession>A0A371DLS3</accession>
<protein>
    <submittedName>
        <fullName evidence="2">Uncharacterized protein</fullName>
    </submittedName>
</protein>
<dbReference type="Proteomes" id="UP000256964">
    <property type="component" value="Unassembled WGS sequence"/>
</dbReference>
<dbReference type="EMBL" id="KZ857387">
    <property type="protein sequence ID" value="RDX53477.1"/>
    <property type="molecule type" value="Genomic_DNA"/>
</dbReference>
<proteinExistence type="predicted"/>
<organism evidence="2 3">
    <name type="scientific">Lentinus brumalis</name>
    <dbReference type="NCBI Taxonomy" id="2498619"/>
    <lineage>
        <taxon>Eukaryota</taxon>
        <taxon>Fungi</taxon>
        <taxon>Dikarya</taxon>
        <taxon>Basidiomycota</taxon>
        <taxon>Agaricomycotina</taxon>
        <taxon>Agaricomycetes</taxon>
        <taxon>Polyporales</taxon>
        <taxon>Polyporaceae</taxon>
        <taxon>Lentinus</taxon>
    </lineage>
</organism>
<feature type="region of interest" description="Disordered" evidence="1">
    <location>
        <begin position="112"/>
        <end position="141"/>
    </location>
</feature>
<evidence type="ECO:0000313" key="3">
    <source>
        <dbReference type="Proteomes" id="UP000256964"/>
    </source>
</evidence>
<evidence type="ECO:0000313" key="2">
    <source>
        <dbReference type="EMBL" id="RDX53477.1"/>
    </source>
</evidence>
<dbReference type="AlphaFoldDB" id="A0A371DLS3"/>
<reference evidence="2 3" key="1">
    <citation type="journal article" date="2018" name="Biotechnol. Biofuels">
        <title>Integrative visual omics of the white-rot fungus Polyporus brumalis exposes the biotechnological potential of its oxidative enzymes for delignifying raw plant biomass.</title>
        <authorList>
            <person name="Miyauchi S."/>
            <person name="Rancon A."/>
            <person name="Drula E."/>
            <person name="Hage H."/>
            <person name="Chaduli D."/>
            <person name="Favel A."/>
            <person name="Grisel S."/>
            <person name="Henrissat B."/>
            <person name="Herpoel-Gimbert I."/>
            <person name="Ruiz-Duenas F.J."/>
            <person name="Chevret D."/>
            <person name="Hainaut M."/>
            <person name="Lin J."/>
            <person name="Wang M."/>
            <person name="Pangilinan J."/>
            <person name="Lipzen A."/>
            <person name="Lesage-Meessen L."/>
            <person name="Navarro D."/>
            <person name="Riley R."/>
            <person name="Grigoriev I.V."/>
            <person name="Zhou S."/>
            <person name="Raouche S."/>
            <person name="Rosso M.N."/>
        </authorList>
    </citation>
    <scope>NUCLEOTIDE SEQUENCE [LARGE SCALE GENOMIC DNA]</scope>
    <source>
        <strain evidence="2 3">BRFM 1820</strain>
    </source>
</reference>
<keyword evidence="3" id="KW-1185">Reference proteome</keyword>
<evidence type="ECO:0000256" key="1">
    <source>
        <dbReference type="SAM" id="MobiDB-lite"/>
    </source>
</evidence>